<evidence type="ECO:0008006" key="5">
    <source>
        <dbReference type="Google" id="ProtNLM"/>
    </source>
</evidence>
<dbReference type="HOGENOM" id="CLU_1535582_0_0_1"/>
<evidence type="ECO:0000313" key="3">
    <source>
        <dbReference type="EMBL" id="EED92952.1"/>
    </source>
</evidence>
<dbReference type="eggNOG" id="ENOG502S9I2">
    <property type="taxonomic scope" value="Eukaryota"/>
</dbReference>
<dbReference type="KEGG" id="tps:THAPSDRAFT_4640"/>
<evidence type="ECO:0000256" key="1">
    <source>
        <dbReference type="SAM" id="MobiDB-lite"/>
    </source>
</evidence>
<dbReference type="RefSeq" id="XP_002289415.1">
    <property type="nucleotide sequence ID" value="XM_002289379.1"/>
</dbReference>
<proteinExistence type="predicted"/>
<keyword evidence="4" id="KW-1185">Reference proteome</keyword>
<dbReference type="AlphaFoldDB" id="B8BZV4"/>
<feature type="region of interest" description="Disordered" evidence="1">
    <location>
        <begin position="92"/>
        <end position="124"/>
    </location>
</feature>
<dbReference type="Proteomes" id="UP000001449">
    <property type="component" value="Chromosome 4"/>
</dbReference>
<protein>
    <recommendedName>
        <fullName evidence="5">Excalibur calcium-binding domain-containing protein</fullName>
    </recommendedName>
</protein>
<feature type="compositionally biased region" description="Basic and acidic residues" evidence="1">
    <location>
        <begin position="115"/>
        <end position="124"/>
    </location>
</feature>
<dbReference type="EMBL" id="CM000641">
    <property type="protein sequence ID" value="EED92952.1"/>
    <property type="molecule type" value="Genomic_DNA"/>
</dbReference>
<feature type="chain" id="PRO_5012158067" description="Excalibur calcium-binding domain-containing protein" evidence="2">
    <location>
        <begin position="16"/>
        <end position="175"/>
    </location>
</feature>
<reference evidence="3 4" key="2">
    <citation type="journal article" date="2008" name="Nature">
        <title>The Phaeodactylum genome reveals the evolutionary history of diatom genomes.</title>
        <authorList>
            <person name="Bowler C."/>
            <person name="Allen A.E."/>
            <person name="Badger J.H."/>
            <person name="Grimwood J."/>
            <person name="Jabbari K."/>
            <person name="Kuo A."/>
            <person name="Maheswari U."/>
            <person name="Martens C."/>
            <person name="Maumus F."/>
            <person name="Otillar R.P."/>
            <person name="Rayko E."/>
            <person name="Salamov A."/>
            <person name="Vandepoele K."/>
            <person name="Beszteri B."/>
            <person name="Gruber A."/>
            <person name="Heijde M."/>
            <person name="Katinka M."/>
            <person name="Mock T."/>
            <person name="Valentin K."/>
            <person name="Verret F."/>
            <person name="Berges J.A."/>
            <person name="Brownlee C."/>
            <person name="Cadoret J.P."/>
            <person name="Chiovitti A."/>
            <person name="Choi C.J."/>
            <person name="Coesel S."/>
            <person name="De Martino A."/>
            <person name="Detter J.C."/>
            <person name="Durkin C."/>
            <person name="Falciatore A."/>
            <person name="Fournet J."/>
            <person name="Haruta M."/>
            <person name="Huysman M.J."/>
            <person name="Jenkins B.D."/>
            <person name="Jiroutova K."/>
            <person name="Jorgensen R.E."/>
            <person name="Joubert Y."/>
            <person name="Kaplan A."/>
            <person name="Kroger N."/>
            <person name="Kroth P.G."/>
            <person name="La Roche J."/>
            <person name="Lindquist E."/>
            <person name="Lommer M."/>
            <person name="Martin-Jezequel V."/>
            <person name="Lopez P.J."/>
            <person name="Lucas S."/>
            <person name="Mangogna M."/>
            <person name="McGinnis K."/>
            <person name="Medlin L.K."/>
            <person name="Montsant A."/>
            <person name="Oudot-Le Secq M.P."/>
            <person name="Napoli C."/>
            <person name="Obornik M."/>
            <person name="Parker M.S."/>
            <person name="Petit J.L."/>
            <person name="Porcel B.M."/>
            <person name="Poulsen N."/>
            <person name="Robison M."/>
            <person name="Rychlewski L."/>
            <person name="Rynearson T.A."/>
            <person name="Schmutz J."/>
            <person name="Shapiro H."/>
            <person name="Siaut M."/>
            <person name="Stanley M."/>
            <person name="Sussman M.R."/>
            <person name="Taylor A.R."/>
            <person name="Vardi A."/>
            <person name="von Dassow P."/>
            <person name="Vyverman W."/>
            <person name="Willis A."/>
            <person name="Wyrwicz L.S."/>
            <person name="Rokhsar D.S."/>
            <person name="Weissenbach J."/>
            <person name="Armbrust E.V."/>
            <person name="Green B.R."/>
            <person name="Van de Peer Y."/>
            <person name="Grigoriev I.V."/>
        </authorList>
    </citation>
    <scope>NUCLEOTIDE SEQUENCE [LARGE SCALE GENOMIC DNA]</scope>
    <source>
        <strain evidence="3 4">CCMP1335</strain>
    </source>
</reference>
<accession>B8BZV4</accession>
<name>B8BZV4_THAPS</name>
<feature type="signal peptide" evidence="2">
    <location>
        <begin position="1"/>
        <end position="15"/>
    </location>
</feature>
<reference evidence="3 4" key="1">
    <citation type="journal article" date="2004" name="Science">
        <title>The genome of the diatom Thalassiosira pseudonana: ecology, evolution, and metabolism.</title>
        <authorList>
            <person name="Armbrust E.V."/>
            <person name="Berges J.A."/>
            <person name="Bowler C."/>
            <person name="Green B.R."/>
            <person name="Martinez D."/>
            <person name="Putnam N.H."/>
            <person name="Zhou S."/>
            <person name="Allen A.E."/>
            <person name="Apt K.E."/>
            <person name="Bechner M."/>
            <person name="Brzezinski M.A."/>
            <person name="Chaal B.K."/>
            <person name="Chiovitti A."/>
            <person name="Davis A.K."/>
            <person name="Demarest M.S."/>
            <person name="Detter J.C."/>
            <person name="Glavina T."/>
            <person name="Goodstein D."/>
            <person name="Hadi M.Z."/>
            <person name="Hellsten U."/>
            <person name="Hildebrand M."/>
            <person name="Jenkins B.D."/>
            <person name="Jurka J."/>
            <person name="Kapitonov V.V."/>
            <person name="Kroger N."/>
            <person name="Lau W.W."/>
            <person name="Lane T.W."/>
            <person name="Larimer F.W."/>
            <person name="Lippmeier J.C."/>
            <person name="Lucas S."/>
            <person name="Medina M."/>
            <person name="Montsant A."/>
            <person name="Obornik M."/>
            <person name="Parker M.S."/>
            <person name="Palenik B."/>
            <person name="Pazour G.J."/>
            <person name="Richardson P.M."/>
            <person name="Rynearson T.A."/>
            <person name="Saito M.A."/>
            <person name="Schwartz D.C."/>
            <person name="Thamatrakoln K."/>
            <person name="Valentin K."/>
            <person name="Vardi A."/>
            <person name="Wilkerson F.P."/>
            <person name="Rokhsar D.S."/>
        </authorList>
    </citation>
    <scope>NUCLEOTIDE SEQUENCE [LARGE SCALE GENOMIC DNA]</scope>
    <source>
        <strain evidence="3 4">CCMP1335</strain>
    </source>
</reference>
<evidence type="ECO:0000256" key="2">
    <source>
        <dbReference type="SAM" id="SignalP"/>
    </source>
</evidence>
<keyword evidence="2" id="KW-0732">Signal</keyword>
<dbReference type="GeneID" id="7446155"/>
<dbReference type="PaxDb" id="35128-Thaps4640"/>
<evidence type="ECO:0000313" key="4">
    <source>
        <dbReference type="Proteomes" id="UP000001449"/>
    </source>
</evidence>
<gene>
    <name evidence="3" type="ORF">THAPSDRAFT_4640</name>
</gene>
<organism evidence="3 4">
    <name type="scientific">Thalassiosira pseudonana</name>
    <name type="common">Marine diatom</name>
    <name type="synonym">Cyclotella nana</name>
    <dbReference type="NCBI Taxonomy" id="35128"/>
    <lineage>
        <taxon>Eukaryota</taxon>
        <taxon>Sar</taxon>
        <taxon>Stramenopiles</taxon>
        <taxon>Ochrophyta</taxon>
        <taxon>Bacillariophyta</taxon>
        <taxon>Coscinodiscophyceae</taxon>
        <taxon>Thalassiosirophycidae</taxon>
        <taxon>Thalassiosirales</taxon>
        <taxon>Thalassiosiraceae</taxon>
        <taxon>Thalassiosira</taxon>
    </lineage>
</organism>
<feature type="compositionally biased region" description="Low complexity" evidence="1">
    <location>
        <begin position="92"/>
        <end position="104"/>
    </location>
</feature>
<sequence length="175" mass="18947">MRALLLVAYLLPTLSFTPTPQHVQMHTKCNRVGAITLLSASAPRNKNHEDDAIISRRNALSHVASAAMGICSTIFTNDLANADVATKAELSVTSKVSTSPPKSSAPTVLAPPKNNKLENPGDTKNCKDFASYKEAKAWFDKYYDEYGDVAKLDKNNNLIPCESLPGAPSNLKTEK</sequence>
<dbReference type="InParanoid" id="B8BZV4"/>